<dbReference type="Gene3D" id="2.30.40.10">
    <property type="entry name" value="Urease, subunit C, domain 1"/>
    <property type="match status" value="1"/>
</dbReference>
<name>A0A9D1A3X6_9FIRM</name>
<feature type="domain" description="Amidohydrolase-related" evidence="1">
    <location>
        <begin position="50"/>
        <end position="369"/>
    </location>
</feature>
<dbReference type="GO" id="GO:0016810">
    <property type="term" value="F:hydrolase activity, acting on carbon-nitrogen (but not peptide) bonds"/>
    <property type="evidence" value="ECO:0007669"/>
    <property type="project" value="InterPro"/>
</dbReference>
<dbReference type="InterPro" id="IPR006680">
    <property type="entry name" value="Amidohydro-rel"/>
</dbReference>
<dbReference type="EMBL" id="DVGC01000003">
    <property type="protein sequence ID" value="HIR04540.1"/>
    <property type="molecule type" value="Genomic_DNA"/>
</dbReference>
<evidence type="ECO:0000259" key="1">
    <source>
        <dbReference type="Pfam" id="PF01979"/>
    </source>
</evidence>
<dbReference type="SUPFAM" id="SSF51338">
    <property type="entry name" value="Composite domain of metallo-dependent hydrolases"/>
    <property type="match status" value="1"/>
</dbReference>
<gene>
    <name evidence="2" type="ORF">IAB28_01010</name>
</gene>
<dbReference type="InterPro" id="IPR032466">
    <property type="entry name" value="Metal_Hydrolase"/>
</dbReference>
<dbReference type="PANTHER" id="PTHR42717:SF1">
    <property type="entry name" value="IMIDAZOLONEPROPIONASE AND RELATED AMIDOHYDROLASES"/>
    <property type="match status" value="1"/>
</dbReference>
<accession>A0A9D1A3X6</accession>
<comment type="caution">
    <text evidence="2">The sequence shown here is derived from an EMBL/GenBank/DDBJ whole genome shotgun (WGS) entry which is preliminary data.</text>
</comment>
<dbReference type="AlphaFoldDB" id="A0A9D1A3X6"/>
<evidence type="ECO:0000313" key="3">
    <source>
        <dbReference type="Proteomes" id="UP000824250"/>
    </source>
</evidence>
<reference evidence="2" key="1">
    <citation type="submission" date="2020-10" db="EMBL/GenBank/DDBJ databases">
        <authorList>
            <person name="Gilroy R."/>
        </authorList>
    </citation>
    <scope>NUCLEOTIDE SEQUENCE</scope>
    <source>
        <strain evidence="2">CHK180-2868</strain>
    </source>
</reference>
<evidence type="ECO:0000313" key="2">
    <source>
        <dbReference type="EMBL" id="HIR04540.1"/>
    </source>
</evidence>
<dbReference type="InterPro" id="IPR020043">
    <property type="entry name" value="Deacetylase_Atu3266-like"/>
</dbReference>
<proteinExistence type="predicted"/>
<dbReference type="Gene3D" id="3.20.20.140">
    <property type="entry name" value="Metal-dependent hydrolases"/>
    <property type="match status" value="1"/>
</dbReference>
<dbReference type="InterPro" id="IPR011059">
    <property type="entry name" value="Metal-dep_hydrolase_composite"/>
</dbReference>
<dbReference type="GO" id="GO:0019213">
    <property type="term" value="F:deacetylase activity"/>
    <property type="evidence" value="ECO:0007669"/>
    <property type="project" value="InterPro"/>
</dbReference>
<dbReference type="SUPFAM" id="SSF51556">
    <property type="entry name" value="Metallo-dependent hydrolases"/>
    <property type="match status" value="1"/>
</dbReference>
<reference evidence="2" key="2">
    <citation type="journal article" date="2021" name="PeerJ">
        <title>Extensive microbial diversity within the chicken gut microbiome revealed by metagenomics and culture.</title>
        <authorList>
            <person name="Gilroy R."/>
            <person name="Ravi A."/>
            <person name="Getino M."/>
            <person name="Pursley I."/>
            <person name="Horton D.L."/>
            <person name="Alikhan N.F."/>
            <person name="Baker D."/>
            <person name="Gharbi K."/>
            <person name="Hall N."/>
            <person name="Watson M."/>
            <person name="Adriaenssens E.M."/>
            <person name="Foster-Nyarko E."/>
            <person name="Jarju S."/>
            <person name="Secka A."/>
            <person name="Antonio M."/>
            <person name="Oren A."/>
            <person name="Chaudhuri R.R."/>
            <person name="La Ragione R."/>
            <person name="Hildebrand F."/>
            <person name="Pallen M.J."/>
        </authorList>
    </citation>
    <scope>NUCLEOTIDE SEQUENCE</scope>
    <source>
        <strain evidence="2">CHK180-2868</strain>
    </source>
</reference>
<protein>
    <submittedName>
        <fullName evidence="2">Amidohydrolase family protein</fullName>
    </submittedName>
</protein>
<dbReference type="Pfam" id="PF01979">
    <property type="entry name" value="Amidohydro_1"/>
    <property type="match status" value="1"/>
</dbReference>
<organism evidence="2 3">
    <name type="scientific">Candidatus Copromonas faecavium</name>
    <name type="common">nom. illeg.</name>
    <dbReference type="NCBI Taxonomy" id="2840740"/>
    <lineage>
        <taxon>Bacteria</taxon>
        <taxon>Bacillati</taxon>
        <taxon>Bacillota</taxon>
        <taxon>Clostridia</taxon>
        <taxon>Lachnospirales</taxon>
        <taxon>Lachnospiraceae</taxon>
        <taxon>Candidatus Copromonas (nom. illeg.)</taxon>
    </lineage>
</organism>
<dbReference type="PANTHER" id="PTHR42717">
    <property type="entry name" value="DIHYDROOROTASE-RELATED"/>
    <property type="match status" value="1"/>
</dbReference>
<dbReference type="Proteomes" id="UP000824250">
    <property type="component" value="Unassembled WGS sequence"/>
</dbReference>
<sequence length="382" mass="42676">MLDLLIRNGHVIDPANGVDEVRPVAVYNGKIVRYEEGEDARHVIDAEGRMVFPGLIDSHAHMFAEGTDIGIYPDLAYLPTGVTSAVDATAGVSNYRMFRQAVIERSKVTIKSFLQVCSAGLATTSYHENINPKYFNPEKMARIYDENRDNILGLKIRQSEELAEGLGIEPLKATVAIAEKIGCPVEVHCTNIPVPTCEVLKILRPGDIFEHVYQGVKNTIIDENGKVYDCVLEARKRGILFDTAEGRKHGDFDVMLKAMEQGFIADFCSTDLVLASMYRRPIFSLPNLMSRYAAMGIPLSHVVEMATSAPAKLMKMEGQIGCLSEGARADIAIFDWLSIHQTWRDWKGSAFEADRILKPEMTIKDGDIVYCAPDYIYEKEYR</sequence>